<evidence type="ECO:0000313" key="3">
    <source>
        <dbReference type="EMBL" id="KAK7023496.1"/>
    </source>
</evidence>
<name>A0AAW0BCK3_9AGAR</name>
<organism evidence="3 5">
    <name type="scientific">Paramarasmius palmivorus</name>
    <dbReference type="NCBI Taxonomy" id="297713"/>
    <lineage>
        <taxon>Eukaryota</taxon>
        <taxon>Fungi</taxon>
        <taxon>Dikarya</taxon>
        <taxon>Basidiomycota</taxon>
        <taxon>Agaricomycotina</taxon>
        <taxon>Agaricomycetes</taxon>
        <taxon>Agaricomycetidae</taxon>
        <taxon>Agaricales</taxon>
        <taxon>Marasmiineae</taxon>
        <taxon>Marasmiaceae</taxon>
        <taxon>Paramarasmius</taxon>
    </lineage>
</organism>
<dbReference type="Proteomes" id="UP001383192">
    <property type="component" value="Unassembled WGS sequence"/>
</dbReference>
<keyword evidence="5" id="KW-1185">Reference proteome</keyword>
<proteinExistence type="predicted"/>
<evidence type="ECO:0000259" key="2">
    <source>
        <dbReference type="Pfam" id="PF20231"/>
    </source>
</evidence>
<feature type="compositionally biased region" description="Polar residues" evidence="1">
    <location>
        <begin position="338"/>
        <end position="359"/>
    </location>
</feature>
<gene>
    <name evidence="4" type="ORF">VNI00_010650</name>
    <name evidence="3" type="ORF">VNI00_016714</name>
</gene>
<comment type="caution">
    <text evidence="3">The sequence shown here is derived from an EMBL/GenBank/DDBJ whole genome shotgun (WGS) entry which is preliminary data.</text>
</comment>
<dbReference type="InterPro" id="IPR046496">
    <property type="entry name" value="DUF6589"/>
</dbReference>
<accession>A0AAW0BCK3</accession>
<reference evidence="3 5" key="1">
    <citation type="submission" date="2024-01" db="EMBL/GenBank/DDBJ databases">
        <title>A draft genome for a cacao thread blight-causing isolate of Paramarasmius palmivorus.</title>
        <authorList>
            <person name="Baruah I.K."/>
            <person name="Bukari Y."/>
            <person name="Amoako-Attah I."/>
            <person name="Meinhardt L.W."/>
            <person name="Bailey B.A."/>
            <person name="Cohen S.P."/>
        </authorList>
    </citation>
    <scope>NUCLEOTIDE SEQUENCE [LARGE SCALE GENOMIC DNA]</scope>
    <source>
        <strain evidence="3 5">GH-12</strain>
    </source>
</reference>
<sequence>MDIVSLPAFDIRFGSRTKISHLNPVGYSPVPSVGIPYYYPHPINLHAAVPHQQPPILSKVDFSKLSVREQQEVHQFLQATSRLEAEFSRGLFWGAVPLPKCIAHLRESRARFQWPSDFDEDDRLLIYIRCIRQLGFETVGGAERALVARGHFKHETVAKAMAYFLRSDNIDTREQPVGLVDAIFNHPKARMYKEHVIPLSEGHLHLPIYIDPPNQSQPSTTVNMSDAQTTQHKLSDWALQRTIERVDKEMDKLASFDYFIRSPKAHVSWDLITRFDLGTARQHILETAPALYSLLTTAALSDNAKKHCIAPIPSSSPSATPLPSDEDQEDIHAFVNSTSASAGTPDSEETSPLNNSSSPEAAKSHSMRRDPWLGVTVVILILLQLRYRWAIIFPTLIGVFLFTCNVNRDVYALLGRIGLSISYSATQTVLETLAEESSERLISFGSILKNAEPNFQLLLDNVNKMKRAWQLKLGQSDELKSGTAATLVRLEDVPPGVLNFQHLADHMQKPENKRSTITMKTLQADIDWRHVENIGAATALRVWAKHIPSLRKFSPQVENLFREKYSKRRLRLRKSEVHTMRTSDIDESKVGGVSDVIINLIKQLAIKSVVR</sequence>
<evidence type="ECO:0000256" key="1">
    <source>
        <dbReference type="SAM" id="MobiDB-lite"/>
    </source>
</evidence>
<dbReference type="AlphaFoldDB" id="A0AAW0BCK3"/>
<dbReference type="EMBL" id="JAYKXP010000138">
    <property type="protein sequence ID" value="KAK7023496.1"/>
    <property type="molecule type" value="Genomic_DNA"/>
</dbReference>
<dbReference type="EMBL" id="JAYKXP010000043">
    <property type="protein sequence ID" value="KAK7038765.1"/>
    <property type="molecule type" value="Genomic_DNA"/>
</dbReference>
<evidence type="ECO:0000313" key="5">
    <source>
        <dbReference type="Proteomes" id="UP001383192"/>
    </source>
</evidence>
<evidence type="ECO:0000313" key="4">
    <source>
        <dbReference type="EMBL" id="KAK7038765.1"/>
    </source>
</evidence>
<feature type="region of interest" description="Disordered" evidence="1">
    <location>
        <begin position="338"/>
        <end position="365"/>
    </location>
</feature>
<feature type="domain" description="DUF6589" evidence="2">
    <location>
        <begin position="513"/>
        <end position="607"/>
    </location>
</feature>
<dbReference type="Pfam" id="PF20231">
    <property type="entry name" value="DUF6589"/>
    <property type="match status" value="1"/>
</dbReference>
<protein>
    <recommendedName>
        <fullName evidence="2">DUF6589 domain-containing protein</fullName>
    </recommendedName>
</protein>